<proteinExistence type="predicted"/>
<evidence type="ECO:0000313" key="16">
    <source>
        <dbReference type="EMBL" id="RPJ67655.1"/>
    </source>
</evidence>
<dbReference type="Proteomes" id="UP000275281">
    <property type="component" value="Unassembled WGS sequence"/>
</dbReference>
<gene>
    <name evidence="16" type="ORF">DRW07_05975</name>
</gene>
<dbReference type="OrthoDB" id="9806824at2"/>
<sequence>MNPYKKRRGHVFAGTDNPRERIKEIMQQKLHGLCFSPYLEGQGPGSALTDEQISSRLAVISNHCRWVRTFSCTQGNERIPALAKDQGLKTLVGVWLDEDLENNDIEIEKGIELAKRGDVNLLAVGNEVLLREELTPEQLIDYIQRVKKAVPHIPVGYVDAYYLFEDFPQVADVCDVLFANCYPFWEGYSIEHAHIYMRDMYYRAKAIAGERPVIISETGWPNKGSLEGQAQPSEEFAMRYFIQACEWTEQNNIDLFYFSAFDEAWKVDAEGDVGAYWGLWDKDGETKFWDE</sequence>
<dbReference type="GO" id="GO:0005886">
    <property type="term" value="C:plasma membrane"/>
    <property type="evidence" value="ECO:0007669"/>
    <property type="project" value="UniProtKB-SubCell"/>
</dbReference>
<evidence type="ECO:0000256" key="11">
    <source>
        <dbReference type="ARBA" id="ARBA00023316"/>
    </source>
</evidence>
<evidence type="ECO:0000256" key="8">
    <source>
        <dbReference type="ARBA" id="ARBA00023136"/>
    </source>
</evidence>
<dbReference type="GO" id="GO:0005576">
    <property type="term" value="C:extracellular region"/>
    <property type="evidence" value="ECO:0007669"/>
    <property type="project" value="TreeGrafter"/>
</dbReference>
<dbReference type="EMBL" id="RPOK01000002">
    <property type="protein sequence ID" value="RPJ67655.1"/>
    <property type="molecule type" value="Genomic_DNA"/>
</dbReference>
<keyword evidence="10" id="KW-0119">Carbohydrate metabolism</keyword>
<dbReference type="SUPFAM" id="SSF51445">
    <property type="entry name" value="(Trans)glycosidases"/>
    <property type="match status" value="1"/>
</dbReference>
<dbReference type="Gene3D" id="3.20.20.80">
    <property type="entry name" value="Glycosidases"/>
    <property type="match status" value="1"/>
</dbReference>
<evidence type="ECO:0000256" key="4">
    <source>
        <dbReference type="ARBA" id="ARBA00022512"/>
    </source>
</evidence>
<keyword evidence="8" id="KW-0472">Membrane</keyword>
<keyword evidence="3" id="KW-1003">Cell membrane</keyword>
<protein>
    <recommendedName>
        <fullName evidence="15">Endo-1,3-beta-glucanase btgC</fullName>
    </recommendedName>
    <alternativeName>
        <fullName evidence="14">Laminarinase btgC</fullName>
    </alternativeName>
</protein>
<name>A0A3N5YDJ2_9ALTE</name>
<evidence type="ECO:0000256" key="15">
    <source>
        <dbReference type="ARBA" id="ARBA00043078"/>
    </source>
</evidence>
<keyword evidence="7 16" id="KW-0378">Hydrolase</keyword>
<dbReference type="InterPro" id="IPR017853">
    <property type="entry name" value="GH"/>
</dbReference>
<evidence type="ECO:0000256" key="10">
    <source>
        <dbReference type="ARBA" id="ARBA00023277"/>
    </source>
</evidence>
<dbReference type="PANTHER" id="PTHR16631:SF17">
    <property type="entry name" value="GLUCAN ENDO-1,3-BETA-GLUCOSIDASE BTGC"/>
    <property type="match status" value="1"/>
</dbReference>
<evidence type="ECO:0000256" key="12">
    <source>
        <dbReference type="ARBA" id="ARBA00023326"/>
    </source>
</evidence>
<keyword evidence="6" id="KW-0732">Signal</keyword>
<dbReference type="Pfam" id="PF00332">
    <property type="entry name" value="Glyco_hydro_17"/>
    <property type="match status" value="1"/>
</dbReference>
<keyword evidence="17" id="KW-1185">Reference proteome</keyword>
<evidence type="ECO:0000256" key="1">
    <source>
        <dbReference type="ARBA" id="ARBA00004191"/>
    </source>
</evidence>
<evidence type="ECO:0000256" key="3">
    <source>
        <dbReference type="ARBA" id="ARBA00022475"/>
    </source>
</evidence>
<keyword evidence="4" id="KW-0134">Cell wall</keyword>
<dbReference type="GO" id="GO:0000272">
    <property type="term" value="P:polysaccharide catabolic process"/>
    <property type="evidence" value="ECO:0007669"/>
    <property type="project" value="UniProtKB-KW"/>
</dbReference>
<evidence type="ECO:0000313" key="17">
    <source>
        <dbReference type="Proteomes" id="UP000275281"/>
    </source>
</evidence>
<keyword evidence="5" id="KW-0964">Secreted</keyword>
<dbReference type="GO" id="GO:0042973">
    <property type="term" value="F:glucan endo-1,3-beta-D-glucosidase activity"/>
    <property type="evidence" value="ECO:0007669"/>
    <property type="project" value="TreeGrafter"/>
</dbReference>
<evidence type="ECO:0000256" key="5">
    <source>
        <dbReference type="ARBA" id="ARBA00022525"/>
    </source>
</evidence>
<dbReference type="InterPro" id="IPR050732">
    <property type="entry name" value="Beta-glucan_modifiers"/>
</dbReference>
<organism evidence="16 17">
    <name type="scientific">Alteromonas sediminis</name>
    <dbReference type="NCBI Taxonomy" id="2259342"/>
    <lineage>
        <taxon>Bacteria</taxon>
        <taxon>Pseudomonadati</taxon>
        <taxon>Pseudomonadota</taxon>
        <taxon>Gammaproteobacteria</taxon>
        <taxon>Alteromonadales</taxon>
        <taxon>Alteromonadaceae</taxon>
        <taxon>Alteromonas/Salinimonas group</taxon>
        <taxon>Alteromonas</taxon>
    </lineage>
</organism>
<keyword evidence="12" id="KW-0624">Polysaccharide degradation</keyword>
<dbReference type="GO" id="GO:0009986">
    <property type="term" value="C:cell surface"/>
    <property type="evidence" value="ECO:0007669"/>
    <property type="project" value="TreeGrafter"/>
</dbReference>
<evidence type="ECO:0000256" key="14">
    <source>
        <dbReference type="ARBA" id="ARBA00042373"/>
    </source>
</evidence>
<evidence type="ECO:0000256" key="13">
    <source>
        <dbReference type="ARBA" id="ARBA00037649"/>
    </source>
</evidence>
<comment type="caution">
    <text evidence="16">The sequence shown here is derived from an EMBL/GenBank/DDBJ whole genome shotgun (WGS) entry which is preliminary data.</text>
</comment>
<dbReference type="AlphaFoldDB" id="A0A3N5YDJ2"/>
<evidence type="ECO:0000256" key="7">
    <source>
        <dbReference type="ARBA" id="ARBA00022801"/>
    </source>
</evidence>
<dbReference type="InterPro" id="IPR000490">
    <property type="entry name" value="Glyco_hydro_17"/>
</dbReference>
<dbReference type="PANTHER" id="PTHR16631">
    <property type="entry name" value="GLUCAN 1,3-BETA-GLUCOSIDASE"/>
    <property type="match status" value="1"/>
</dbReference>
<comment type="function">
    <text evidence="13">Glucanases play a role in cell expansion during growth, in cell-cell fusion during mating, and in spore release during sporulation. This enzyme may be involved in beta-glucan degradation. Active on laminarin and lichenan.</text>
</comment>
<evidence type="ECO:0000256" key="6">
    <source>
        <dbReference type="ARBA" id="ARBA00022729"/>
    </source>
</evidence>
<evidence type="ECO:0000256" key="2">
    <source>
        <dbReference type="ARBA" id="ARBA00004236"/>
    </source>
</evidence>
<reference evidence="16 17" key="1">
    <citation type="submission" date="2018-11" db="EMBL/GenBank/DDBJ databases">
        <authorList>
            <person name="Ye M.-Q."/>
            <person name="Du Z.-J."/>
        </authorList>
    </citation>
    <scope>NUCLEOTIDE SEQUENCE [LARGE SCALE GENOMIC DNA]</scope>
    <source>
        <strain evidence="16 17">U0105</strain>
    </source>
</reference>
<evidence type="ECO:0000256" key="9">
    <source>
        <dbReference type="ARBA" id="ARBA00023180"/>
    </source>
</evidence>
<comment type="subcellular location">
    <subcellularLocation>
        <location evidence="2">Cell membrane</location>
    </subcellularLocation>
    <subcellularLocation>
        <location evidence="1">Secreted</location>
        <location evidence="1">Cell wall</location>
    </subcellularLocation>
</comment>
<dbReference type="GO" id="GO:0071555">
    <property type="term" value="P:cell wall organization"/>
    <property type="evidence" value="ECO:0007669"/>
    <property type="project" value="UniProtKB-KW"/>
</dbReference>
<accession>A0A3N5YDJ2</accession>
<keyword evidence="11" id="KW-0961">Cell wall biogenesis/degradation</keyword>
<keyword evidence="9" id="KW-0325">Glycoprotein</keyword>